<evidence type="ECO:0000313" key="2">
    <source>
        <dbReference type="EMBL" id="KYM77502.1"/>
    </source>
</evidence>
<proteinExistence type="predicted"/>
<feature type="compositionally biased region" description="Basic and acidic residues" evidence="1">
    <location>
        <begin position="41"/>
        <end position="69"/>
    </location>
</feature>
<dbReference type="Proteomes" id="UP000078540">
    <property type="component" value="Unassembled WGS sequence"/>
</dbReference>
<sequence>MSYARPTLISQIVRKERKVSINPRNEDKAAPVSVAGMPSEEELRAPFRSSAKDDDKEDGKNDVARRFVKADSFSPRAVDAPRRRHRPSPNSFSPHPNREPIRVTGRCQDPLFLPNSIQSPVQPSDPD</sequence>
<dbReference type="AlphaFoldDB" id="A0A195AZN5"/>
<evidence type="ECO:0000313" key="3">
    <source>
        <dbReference type="Proteomes" id="UP000078540"/>
    </source>
</evidence>
<accession>A0A195AZN5</accession>
<evidence type="ECO:0000256" key="1">
    <source>
        <dbReference type="SAM" id="MobiDB-lite"/>
    </source>
</evidence>
<keyword evidence="3" id="KW-1185">Reference proteome</keyword>
<gene>
    <name evidence="2" type="ORF">ALC53_12131</name>
</gene>
<feature type="region of interest" description="Disordered" evidence="1">
    <location>
        <begin position="20"/>
        <end position="127"/>
    </location>
</feature>
<feature type="compositionally biased region" description="Polar residues" evidence="1">
    <location>
        <begin position="115"/>
        <end position="127"/>
    </location>
</feature>
<reference evidence="2 3" key="1">
    <citation type="submission" date="2015-09" db="EMBL/GenBank/DDBJ databases">
        <title>Atta colombica WGS genome.</title>
        <authorList>
            <person name="Nygaard S."/>
            <person name="Hu H."/>
            <person name="Boomsma J."/>
            <person name="Zhang G."/>
        </authorList>
    </citation>
    <scope>NUCLEOTIDE SEQUENCE [LARGE SCALE GENOMIC DNA]</scope>
    <source>
        <strain evidence="2">Treedump-2</strain>
        <tissue evidence="2">Whole body</tissue>
    </source>
</reference>
<name>A0A195AZN5_9HYME</name>
<organism evidence="2 3">
    <name type="scientific">Atta colombica</name>
    <dbReference type="NCBI Taxonomy" id="520822"/>
    <lineage>
        <taxon>Eukaryota</taxon>
        <taxon>Metazoa</taxon>
        <taxon>Ecdysozoa</taxon>
        <taxon>Arthropoda</taxon>
        <taxon>Hexapoda</taxon>
        <taxon>Insecta</taxon>
        <taxon>Pterygota</taxon>
        <taxon>Neoptera</taxon>
        <taxon>Endopterygota</taxon>
        <taxon>Hymenoptera</taxon>
        <taxon>Apocrita</taxon>
        <taxon>Aculeata</taxon>
        <taxon>Formicoidea</taxon>
        <taxon>Formicidae</taxon>
        <taxon>Myrmicinae</taxon>
        <taxon>Atta</taxon>
    </lineage>
</organism>
<protein>
    <submittedName>
        <fullName evidence="2">Uncharacterized protein</fullName>
    </submittedName>
</protein>
<dbReference type="EMBL" id="KQ976698">
    <property type="protein sequence ID" value="KYM77502.1"/>
    <property type="molecule type" value="Genomic_DNA"/>
</dbReference>